<dbReference type="KEGG" id="fal:FRAAL0464"/>
<dbReference type="EMBL" id="CT573213">
    <property type="protein sequence ID" value="CAJ59139.1"/>
    <property type="molecule type" value="Genomic_DNA"/>
</dbReference>
<dbReference type="STRING" id="326424.FRAAL0464"/>
<dbReference type="HOGENOM" id="CLU_2329614_0_0_11"/>
<evidence type="ECO:0000313" key="2">
    <source>
        <dbReference type="Proteomes" id="UP000000657"/>
    </source>
</evidence>
<keyword evidence="2" id="KW-1185">Reference proteome</keyword>
<evidence type="ECO:0000313" key="1">
    <source>
        <dbReference type="EMBL" id="CAJ59139.1"/>
    </source>
</evidence>
<gene>
    <name evidence="1" type="ordered locus">FRAAL0464</name>
</gene>
<organism evidence="1 2">
    <name type="scientific">Frankia alni (strain DSM 45986 / CECT 9034 / ACN14a)</name>
    <dbReference type="NCBI Taxonomy" id="326424"/>
    <lineage>
        <taxon>Bacteria</taxon>
        <taxon>Bacillati</taxon>
        <taxon>Actinomycetota</taxon>
        <taxon>Actinomycetes</taxon>
        <taxon>Frankiales</taxon>
        <taxon>Frankiaceae</taxon>
        <taxon>Frankia</taxon>
    </lineage>
</organism>
<dbReference type="Proteomes" id="UP000000657">
    <property type="component" value="Chromosome"/>
</dbReference>
<dbReference type="RefSeq" id="WP_011601719.1">
    <property type="nucleotide sequence ID" value="NC_008278.1"/>
</dbReference>
<reference evidence="1 2" key="1">
    <citation type="journal article" date="2007" name="Genome Res.">
        <title>Genome characteristics of facultatively symbiotic Frankia sp. strains reflect host range and host plant biogeography.</title>
        <authorList>
            <person name="Normand P."/>
            <person name="Lapierre P."/>
            <person name="Tisa L.S."/>
            <person name="Gogarten J.P."/>
            <person name="Alloisio N."/>
            <person name="Bagnarol E."/>
            <person name="Bassi C.A."/>
            <person name="Berry A.M."/>
            <person name="Bickhart D.M."/>
            <person name="Choisne N."/>
            <person name="Couloux A."/>
            <person name="Cournoyer B."/>
            <person name="Cruveiller S."/>
            <person name="Daubin V."/>
            <person name="Demange N."/>
            <person name="Francino M.P."/>
            <person name="Goltsman E."/>
            <person name="Huang Y."/>
            <person name="Kopp O.R."/>
            <person name="Labarre L."/>
            <person name="Lapidus A."/>
            <person name="Lavire C."/>
            <person name="Marechal J."/>
            <person name="Martinez M."/>
            <person name="Mastronunzio J.E."/>
            <person name="Mullin B.C."/>
            <person name="Niemann J."/>
            <person name="Pujic P."/>
            <person name="Rawnsley T."/>
            <person name="Rouy Z."/>
            <person name="Schenowitz C."/>
            <person name="Sellstedt A."/>
            <person name="Tavares F."/>
            <person name="Tomkins J.P."/>
            <person name="Vallenet D."/>
            <person name="Valverde C."/>
            <person name="Wall L.G."/>
            <person name="Wang Y."/>
            <person name="Medigue C."/>
            <person name="Benson D.R."/>
        </authorList>
    </citation>
    <scope>NUCLEOTIDE SEQUENCE [LARGE SCALE GENOMIC DNA]</scope>
    <source>
        <strain evidence="2">DSM 45986 / CECT 9034 / ACN14a</strain>
    </source>
</reference>
<accession>Q0RTG0</accession>
<name>Q0RTG0_FRAAA</name>
<protein>
    <submittedName>
        <fullName evidence="1">Uncharacterized protein</fullName>
    </submittedName>
</protein>
<proteinExistence type="predicted"/>
<dbReference type="OrthoDB" id="3542110at2"/>
<dbReference type="AlphaFoldDB" id="Q0RTG0"/>
<sequence length="98" mass="11225">MTELDRQSCPDCRRIVYERGPARMIEAAQVPDQVPPVEEFFRALEKKPAGRLQLADIAVRLEEYARRGSLPVPRELNDLADGLREIKVGKFATREDFL</sequence>